<evidence type="ECO:0000313" key="2">
    <source>
        <dbReference type="EMBL" id="TQD90183.1"/>
    </source>
</evidence>
<name>A0A540LUK1_MALBA</name>
<gene>
    <name evidence="2" type="ORF">C1H46_024211</name>
</gene>
<sequence length="92" mass="9540">MTSCMVRDEPDLDVDVASNQPDLALGPSGSPPVSHAVFVTSSLPVNASAPSSSSNPFSSKSLGASLMLKGMLLTPWKKAMFSGLLARGSKFQ</sequence>
<organism evidence="2 3">
    <name type="scientific">Malus baccata</name>
    <name type="common">Siberian crab apple</name>
    <name type="synonym">Pyrus baccata</name>
    <dbReference type="NCBI Taxonomy" id="106549"/>
    <lineage>
        <taxon>Eukaryota</taxon>
        <taxon>Viridiplantae</taxon>
        <taxon>Streptophyta</taxon>
        <taxon>Embryophyta</taxon>
        <taxon>Tracheophyta</taxon>
        <taxon>Spermatophyta</taxon>
        <taxon>Magnoliopsida</taxon>
        <taxon>eudicotyledons</taxon>
        <taxon>Gunneridae</taxon>
        <taxon>Pentapetalae</taxon>
        <taxon>rosids</taxon>
        <taxon>fabids</taxon>
        <taxon>Rosales</taxon>
        <taxon>Rosaceae</taxon>
        <taxon>Amygdaloideae</taxon>
        <taxon>Maleae</taxon>
        <taxon>Malus</taxon>
    </lineage>
</organism>
<dbReference type="Proteomes" id="UP000315295">
    <property type="component" value="Unassembled WGS sequence"/>
</dbReference>
<reference evidence="2 3" key="1">
    <citation type="journal article" date="2019" name="G3 (Bethesda)">
        <title>Sequencing of a Wild Apple (Malus baccata) Genome Unravels the Differences Between Cultivated and Wild Apple Species Regarding Disease Resistance and Cold Tolerance.</title>
        <authorList>
            <person name="Chen X."/>
        </authorList>
    </citation>
    <scope>NUCLEOTIDE SEQUENCE [LARGE SCALE GENOMIC DNA]</scope>
    <source>
        <strain evidence="3">cv. Shandingzi</strain>
        <tissue evidence="2">Leaves</tissue>
    </source>
</reference>
<evidence type="ECO:0000313" key="3">
    <source>
        <dbReference type="Proteomes" id="UP000315295"/>
    </source>
</evidence>
<protein>
    <submittedName>
        <fullName evidence="2">Uncharacterized protein</fullName>
    </submittedName>
</protein>
<dbReference type="EMBL" id="VIEB01000458">
    <property type="protein sequence ID" value="TQD90183.1"/>
    <property type="molecule type" value="Genomic_DNA"/>
</dbReference>
<feature type="region of interest" description="Disordered" evidence="1">
    <location>
        <begin position="1"/>
        <end position="32"/>
    </location>
</feature>
<comment type="caution">
    <text evidence="2">The sequence shown here is derived from an EMBL/GenBank/DDBJ whole genome shotgun (WGS) entry which is preliminary data.</text>
</comment>
<accession>A0A540LUK1</accession>
<dbReference type="AlphaFoldDB" id="A0A540LUK1"/>
<keyword evidence="3" id="KW-1185">Reference proteome</keyword>
<proteinExistence type="predicted"/>
<evidence type="ECO:0000256" key="1">
    <source>
        <dbReference type="SAM" id="MobiDB-lite"/>
    </source>
</evidence>